<evidence type="ECO:0000256" key="1">
    <source>
        <dbReference type="SAM" id="MobiDB-lite"/>
    </source>
</evidence>
<proteinExistence type="predicted"/>
<feature type="region of interest" description="Disordered" evidence="1">
    <location>
        <begin position="48"/>
        <end position="120"/>
    </location>
</feature>
<dbReference type="Proteomes" id="UP000515856">
    <property type="component" value="Chromosome"/>
</dbReference>
<gene>
    <name evidence="3" type="ORF">H9Q80_15120</name>
</gene>
<accession>A0A7G9GL81</accession>
<evidence type="ECO:0000313" key="3">
    <source>
        <dbReference type="EMBL" id="QNM11563.1"/>
    </source>
</evidence>
<name>A0A7G9GL81_9FIRM</name>
<sequence>MKKKLSDHLFTMVAVAIILFAGITYLKPEVQEKKPGYAFLDTLGETRNSLTPRLDREGPVEEIKPKEITPAELEERIAASEKKEEKVEQKQEQPKEEVKKEDKKEDKKEEKTETKQEEKTVVKEEVTVPKEEVVVMSNTQYIGNSGQVFMTYEEAENYAKKEAEECPDTISSYQIVPSWEHPIDGNRQFTVDFVYQS</sequence>
<keyword evidence="2" id="KW-1133">Transmembrane helix</keyword>
<feature type="compositionally biased region" description="Basic and acidic residues" evidence="1">
    <location>
        <begin position="53"/>
        <end position="120"/>
    </location>
</feature>
<evidence type="ECO:0000256" key="2">
    <source>
        <dbReference type="SAM" id="Phobius"/>
    </source>
</evidence>
<protein>
    <submittedName>
        <fullName evidence="3">Uncharacterized protein</fullName>
    </submittedName>
</protein>
<keyword evidence="4" id="KW-1185">Reference proteome</keyword>
<keyword evidence="2" id="KW-0812">Transmembrane</keyword>
<keyword evidence="2" id="KW-0472">Membrane</keyword>
<organism evidence="3 4">
    <name type="scientific">[Eubacterium] hominis</name>
    <dbReference type="NCBI Taxonomy" id="2764325"/>
    <lineage>
        <taxon>Bacteria</taxon>
        <taxon>Bacillati</taxon>
        <taxon>Bacillota</taxon>
        <taxon>Erysipelotrichia</taxon>
        <taxon>Erysipelotrichales</taxon>
        <taxon>Erysipelotrichaceae</taxon>
        <taxon>Amedibacillus</taxon>
    </lineage>
</organism>
<reference evidence="3 4" key="1">
    <citation type="submission" date="2020-08" db="EMBL/GenBank/DDBJ databases">
        <authorList>
            <person name="Liu C."/>
            <person name="Sun Q."/>
        </authorList>
    </citation>
    <scope>NUCLEOTIDE SEQUENCE [LARGE SCALE GENOMIC DNA]</scope>
    <source>
        <strain evidence="3 4">NSJ-61</strain>
    </source>
</reference>
<feature type="transmembrane region" description="Helical" evidence="2">
    <location>
        <begin position="9"/>
        <end position="26"/>
    </location>
</feature>
<evidence type="ECO:0000313" key="4">
    <source>
        <dbReference type="Proteomes" id="UP000515856"/>
    </source>
</evidence>
<dbReference type="AlphaFoldDB" id="A0A7G9GL81"/>
<dbReference type="EMBL" id="CP060636">
    <property type="protein sequence ID" value="QNM11563.1"/>
    <property type="molecule type" value="Genomic_DNA"/>
</dbReference>
<dbReference type="KEGG" id="ehn:H9Q80_15120"/>
<dbReference type="RefSeq" id="WP_158552155.1">
    <property type="nucleotide sequence ID" value="NZ_CP060636.1"/>
</dbReference>